<dbReference type="STRING" id="307972.A0A2G8L7W8"/>
<dbReference type="InterPro" id="IPR018247">
    <property type="entry name" value="EF_Hand_1_Ca_BS"/>
</dbReference>
<dbReference type="SUPFAM" id="SSF100895">
    <property type="entry name" value="Kazal-type serine protease inhibitors"/>
    <property type="match status" value="1"/>
</dbReference>
<keyword evidence="4" id="KW-0106">Calcium</keyword>
<dbReference type="Pfam" id="PF10591">
    <property type="entry name" value="SPARC_Ca_bdg"/>
    <property type="match status" value="1"/>
</dbReference>
<evidence type="ECO:0000313" key="10">
    <source>
        <dbReference type="EMBL" id="PIK56344.1"/>
    </source>
</evidence>
<dbReference type="GO" id="GO:0005509">
    <property type="term" value="F:calcium ion binding"/>
    <property type="evidence" value="ECO:0007669"/>
    <property type="project" value="InterPro"/>
</dbReference>
<dbReference type="SUPFAM" id="SSF47473">
    <property type="entry name" value="EF-hand"/>
    <property type="match status" value="1"/>
</dbReference>
<dbReference type="EMBL" id="MRZV01000178">
    <property type="protein sequence ID" value="PIK56344.1"/>
    <property type="molecule type" value="Genomic_DNA"/>
</dbReference>
<dbReference type="PROSITE" id="PS00018">
    <property type="entry name" value="EF_HAND_1"/>
    <property type="match status" value="1"/>
</dbReference>
<dbReference type="Proteomes" id="UP000230750">
    <property type="component" value="Unassembled WGS sequence"/>
</dbReference>
<dbReference type="InterPro" id="IPR011992">
    <property type="entry name" value="EF-hand-dom_pair"/>
</dbReference>
<dbReference type="SMART" id="SM00280">
    <property type="entry name" value="KAZAL"/>
    <property type="match status" value="1"/>
</dbReference>
<evidence type="ECO:0000259" key="9">
    <source>
        <dbReference type="PROSITE" id="PS51465"/>
    </source>
</evidence>
<name>A0A2G8L7W8_STIJA</name>
<dbReference type="InterPro" id="IPR002048">
    <property type="entry name" value="EF_hand_dom"/>
</dbReference>
<evidence type="ECO:0000256" key="4">
    <source>
        <dbReference type="ARBA" id="ARBA00022837"/>
    </source>
</evidence>
<dbReference type="InterPro" id="IPR019577">
    <property type="entry name" value="SPARC/Testican_Ca-bd-dom"/>
</dbReference>
<evidence type="ECO:0000259" key="8">
    <source>
        <dbReference type="PROSITE" id="PS50222"/>
    </source>
</evidence>
<gene>
    <name evidence="10" type="ORF">BSL78_06718</name>
</gene>
<dbReference type="GO" id="GO:0005615">
    <property type="term" value="C:extracellular space"/>
    <property type="evidence" value="ECO:0007669"/>
    <property type="project" value="TreeGrafter"/>
</dbReference>
<dbReference type="PANTHER" id="PTHR13866:SF31">
    <property type="entry name" value="SPARC-LIKE 2"/>
    <property type="match status" value="1"/>
</dbReference>
<evidence type="ECO:0000256" key="6">
    <source>
        <dbReference type="ARBA" id="ARBA00023180"/>
    </source>
</evidence>
<dbReference type="AlphaFoldDB" id="A0A2G8L7W8"/>
<comment type="subcellular location">
    <subcellularLocation>
        <location evidence="1">Secreted</location>
    </subcellularLocation>
</comment>
<keyword evidence="5" id="KW-1015">Disulfide bond</keyword>
<organism evidence="10 11">
    <name type="scientific">Stichopus japonicus</name>
    <name type="common">Sea cucumber</name>
    <dbReference type="NCBI Taxonomy" id="307972"/>
    <lineage>
        <taxon>Eukaryota</taxon>
        <taxon>Metazoa</taxon>
        <taxon>Echinodermata</taxon>
        <taxon>Eleutherozoa</taxon>
        <taxon>Echinozoa</taxon>
        <taxon>Holothuroidea</taxon>
        <taxon>Aspidochirotacea</taxon>
        <taxon>Aspidochirotida</taxon>
        <taxon>Stichopodidae</taxon>
        <taxon>Apostichopus</taxon>
    </lineage>
</organism>
<feature type="compositionally biased region" description="Acidic residues" evidence="7">
    <location>
        <begin position="243"/>
        <end position="267"/>
    </location>
</feature>
<sequence length="267" mass="31062">MLQSLELLARPGFRIPLVAGSFFTVLDFPSHYNFNYTVKVYHYEICQDVVCKKPKGSWCTPGEKNGKLKAVCECPENCPDVYQPVCSVYGRQYENLCKLHEYTCKKGKNIPMAYNGICIASQKKCKDDEFQQFPVRLLDWFLHLHEIDEFGRLDPNTNIKQKTPQERSMYATWKFNQLDDDGDGKLDKKDLLNFRYSLMPLEHCASDFFKTCANKKAKKITLEGWLECLKVYDTLEYPQPEEGVTEEVDEDLDDDIDDFFGDDDDEE</sequence>
<proteinExistence type="predicted"/>
<evidence type="ECO:0000256" key="3">
    <source>
        <dbReference type="ARBA" id="ARBA00022729"/>
    </source>
</evidence>
<feature type="domain" description="EF-hand" evidence="8">
    <location>
        <begin position="166"/>
        <end position="201"/>
    </location>
</feature>
<dbReference type="Gene3D" id="1.10.238.10">
    <property type="entry name" value="EF-hand"/>
    <property type="match status" value="1"/>
</dbReference>
<evidence type="ECO:0000256" key="1">
    <source>
        <dbReference type="ARBA" id="ARBA00004613"/>
    </source>
</evidence>
<evidence type="ECO:0000313" key="11">
    <source>
        <dbReference type="Proteomes" id="UP000230750"/>
    </source>
</evidence>
<dbReference type="PANTHER" id="PTHR13866">
    <property type="entry name" value="SPARC OSTEONECTIN"/>
    <property type="match status" value="1"/>
</dbReference>
<keyword evidence="6" id="KW-0325">Glycoprotein</keyword>
<dbReference type="Pfam" id="PF07648">
    <property type="entry name" value="Kazal_2"/>
    <property type="match status" value="1"/>
</dbReference>
<evidence type="ECO:0000256" key="5">
    <source>
        <dbReference type="ARBA" id="ARBA00023157"/>
    </source>
</evidence>
<dbReference type="GO" id="GO:0050840">
    <property type="term" value="F:extracellular matrix binding"/>
    <property type="evidence" value="ECO:0007669"/>
    <property type="project" value="TreeGrafter"/>
</dbReference>
<keyword evidence="3" id="KW-0732">Signal</keyword>
<evidence type="ECO:0000256" key="7">
    <source>
        <dbReference type="SAM" id="MobiDB-lite"/>
    </source>
</evidence>
<evidence type="ECO:0000256" key="2">
    <source>
        <dbReference type="ARBA" id="ARBA00022525"/>
    </source>
</evidence>
<feature type="domain" description="Kazal-like" evidence="9">
    <location>
        <begin position="66"/>
        <end position="120"/>
    </location>
</feature>
<keyword evidence="2" id="KW-0964">Secreted</keyword>
<dbReference type="PROSITE" id="PS51465">
    <property type="entry name" value="KAZAL_2"/>
    <property type="match status" value="1"/>
</dbReference>
<dbReference type="GO" id="GO:0005518">
    <property type="term" value="F:collagen binding"/>
    <property type="evidence" value="ECO:0007669"/>
    <property type="project" value="TreeGrafter"/>
</dbReference>
<comment type="caution">
    <text evidence="10">The sequence shown here is derived from an EMBL/GenBank/DDBJ whole genome shotgun (WGS) entry which is preliminary data.</text>
</comment>
<keyword evidence="11" id="KW-1185">Reference proteome</keyword>
<dbReference type="PROSITE" id="PS50222">
    <property type="entry name" value="EF_HAND_2"/>
    <property type="match status" value="1"/>
</dbReference>
<feature type="region of interest" description="Disordered" evidence="7">
    <location>
        <begin position="239"/>
        <end position="267"/>
    </location>
</feature>
<accession>A0A2G8L7W8</accession>
<dbReference type="InterPro" id="IPR036058">
    <property type="entry name" value="Kazal_dom_sf"/>
</dbReference>
<dbReference type="Gene3D" id="3.30.60.30">
    <property type="match status" value="1"/>
</dbReference>
<dbReference type="CDD" id="cd00104">
    <property type="entry name" value="KAZAL_FS"/>
    <property type="match status" value="1"/>
</dbReference>
<reference evidence="10 11" key="1">
    <citation type="journal article" date="2017" name="PLoS Biol.">
        <title>The sea cucumber genome provides insights into morphological evolution and visceral regeneration.</title>
        <authorList>
            <person name="Zhang X."/>
            <person name="Sun L."/>
            <person name="Yuan J."/>
            <person name="Sun Y."/>
            <person name="Gao Y."/>
            <person name="Zhang L."/>
            <person name="Li S."/>
            <person name="Dai H."/>
            <person name="Hamel J.F."/>
            <person name="Liu C."/>
            <person name="Yu Y."/>
            <person name="Liu S."/>
            <person name="Lin W."/>
            <person name="Guo K."/>
            <person name="Jin S."/>
            <person name="Xu P."/>
            <person name="Storey K.B."/>
            <person name="Huan P."/>
            <person name="Zhang T."/>
            <person name="Zhou Y."/>
            <person name="Zhang J."/>
            <person name="Lin C."/>
            <person name="Li X."/>
            <person name="Xing L."/>
            <person name="Huo D."/>
            <person name="Sun M."/>
            <person name="Wang L."/>
            <person name="Mercier A."/>
            <person name="Li F."/>
            <person name="Yang H."/>
            <person name="Xiang J."/>
        </authorList>
    </citation>
    <scope>NUCLEOTIDE SEQUENCE [LARGE SCALE GENOMIC DNA]</scope>
    <source>
        <strain evidence="10">Shaxun</strain>
        <tissue evidence="10">Muscle</tissue>
    </source>
</reference>
<protein>
    <submittedName>
        <fullName evidence="10">Putative SPARC-like isoform X2</fullName>
    </submittedName>
</protein>
<dbReference type="OrthoDB" id="88467at2759"/>
<dbReference type="InterPro" id="IPR002350">
    <property type="entry name" value="Kazal_dom"/>
</dbReference>